<name>A0ABM9MTF1_9LACO</name>
<evidence type="ECO:0000256" key="1">
    <source>
        <dbReference type="ARBA" id="ARBA00001946"/>
    </source>
</evidence>
<protein>
    <recommendedName>
        <fullName evidence="3">Anthranilate synthase component 1</fullName>
    </recommendedName>
</protein>
<dbReference type="EMBL" id="CAUZLR010000004">
    <property type="protein sequence ID" value="CAK1238947.1"/>
    <property type="molecule type" value="Genomic_DNA"/>
</dbReference>
<evidence type="ECO:0000256" key="8">
    <source>
        <dbReference type="ARBA" id="ARBA00047683"/>
    </source>
</evidence>
<evidence type="ECO:0000256" key="6">
    <source>
        <dbReference type="ARBA" id="ARBA00023239"/>
    </source>
</evidence>
<evidence type="ECO:0000256" key="3">
    <source>
        <dbReference type="ARBA" id="ARBA00020653"/>
    </source>
</evidence>
<evidence type="ECO:0000313" key="12">
    <source>
        <dbReference type="Proteomes" id="UP001314261"/>
    </source>
</evidence>
<dbReference type="GO" id="GO:0008696">
    <property type="term" value="F:4-amino-4-deoxychorismate lyase activity"/>
    <property type="evidence" value="ECO:0007669"/>
    <property type="project" value="UniProtKB-EC"/>
</dbReference>
<feature type="domain" description="Chorismate-utilising enzyme C-terminal" evidence="9">
    <location>
        <begin position="212"/>
        <end position="466"/>
    </location>
</feature>
<comment type="function">
    <text evidence="7">Part of a heterotetrameric complex that catalyzes the two-step biosynthesis of anthranilate, an intermediate in the biosynthesis of L-tryptophan. In the first step, the glutamine-binding beta subunit (TrpG) of anthranilate synthase (AS) provides the glutamine amidotransferase activity which generates ammonia as a substrate that, along with chorismate, is used in the second step, catalyzed by the large alpha subunit of AS (TrpE) to produce anthranilate. In the absence of TrpG, TrpE can synthesize anthranilate directly from chorismate and high concentrations of ammonia.</text>
</comment>
<evidence type="ECO:0000256" key="4">
    <source>
        <dbReference type="ARBA" id="ARBA00022723"/>
    </source>
</evidence>
<evidence type="ECO:0000313" key="11">
    <source>
        <dbReference type="EMBL" id="CAK1238947.1"/>
    </source>
</evidence>
<dbReference type="GO" id="GO:0004049">
    <property type="term" value="F:anthranilate synthase activity"/>
    <property type="evidence" value="ECO:0007669"/>
    <property type="project" value="UniProtKB-EC"/>
</dbReference>
<keyword evidence="11" id="KW-0032">Aminotransferase</keyword>
<accession>A0ABM9MTF1</accession>
<dbReference type="InterPro" id="IPR006805">
    <property type="entry name" value="Anth_synth_I_N"/>
</dbReference>
<evidence type="ECO:0000259" key="10">
    <source>
        <dbReference type="Pfam" id="PF04715"/>
    </source>
</evidence>
<dbReference type="SUPFAM" id="SSF56322">
    <property type="entry name" value="ADC synthase"/>
    <property type="match status" value="1"/>
</dbReference>
<dbReference type="InterPro" id="IPR005801">
    <property type="entry name" value="ADC_synthase"/>
</dbReference>
<dbReference type="Pfam" id="PF04715">
    <property type="entry name" value="Anth_synt_I_N"/>
    <property type="match status" value="1"/>
</dbReference>
<keyword evidence="6 11" id="KW-0456">Lyase</keyword>
<evidence type="ECO:0000259" key="9">
    <source>
        <dbReference type="Pfam" id="PF00425"/>
    </source>
</evidence>
<dbReference type="GO" id="GO:0046820">
    <property type="term" value="F:4-amino-4-deoxychorismate synthase activity"/>
    <property type="evidence" value="ECO:0007669"/>
    <property type="project" value="UniProtKB-EC"/>
</dbReference>
<dbReference type="InterPro" id="IPR019999">
    <property type="entry name" value="Anth_synth_I-like"/>
</dbReference>
<evidence type="ECO:0000256" key="2">
    <source>
        <dbReference type="ARBA" id="ARBA00011575"/>
    </source>
</evidence>
<dbReference type="Proteomes" id="UP001314261">
    <property type="component" value="Unassembled WGS sequence"/>
</dbReference>
<keyword evidence="12" id="KW-1185">Reference proteome</keyword>
<proteinExistence type="predicted"/>
<keyword evidence="5" id="KW-0460">Magnesium</keyword>
<comment type="catalytic activity">
    <reaction evidence="8">
        <text>chorismate + L-glutamine = anthranilate + pyruvate + L-glutamate + H(+)</text>
        <dbReference type="Rhea" id="RHEA:21732"/>
        <dbReference type="ChEBI" id="CHEBI:15361"/>
        <dbReference type="ChEBI" id="CHEBI:15378"/>
        <dbReference type="ChEBI" id="CHEBI:16567"/>
        <dbReference type="ChEBI" id="CHEBI:29748"/>
        <dbReference type="ChEBI" id="CHEBI:29985"/>
        <dbReference type="ChEBI" id="CHEBI:58359"/>
        <dbReference type="EC" id="4.1.3.27"/>
    </reaction>
</comment>
<evidence type="ECO:0000256" key="5">
    <source>
        <dbReference type="ARBA" id="ARBA00022842"/>
    </source>
</evidence>
<comment type="caution">
    <text evidence="11">The sequence shown here is derived from an EMBL/GenBank/DDBJ whole genome shotgun (WGS) entry which is preliminary data.</text>
</comment>
<sequence length="486" mass="54582">MKEKTTNLKQASQKNPNPVVLVEMATPEFDPYAVIENFTETGEPAMVFERNGQTTVVVKPKKVLRINNGQLYEKNGHNQTFLTSDQPIETLKKRFDQTSYQRLEQGPFFQQGLIGYFAYDFARYSPDVHLKKVENEHDLVDADLFLPDVVITYQEDEAKLTLIKVIEAEERPQDVEKELVDYGQNICKISKRSASQANTKGELTFSPRFSMAAFEKRVKEAKAHIVQGDIFQLILSNPLTAETTGQLDMLSFGRQLRAGDPSPYHFYFRDGDFQVLGASPETLIKKTGAQLFSYPLAGTRRRGRTAEEEERFEKELQNSQKEQAEHNMLVDLGRNDLGRVSEFGTVRVTALQRLLKFPNVMHLGSTIESQAKKQLNPIDLVLATLPAGTLSGAPKISAMQIINKLEGQKRGIYGGGIGTLDFNGDVDLAIGIRMVYQKGEQVVIHSGAGIVADSKVEEEYLEFHNKSALMMNLLGGREMNHDTTNR</sequence>
<organism evidence="11 12">
    <name type="scientific">Fructobacillus fructosus</name>
    <dbReference type="NCBI Taxonomy" id="1631"/>
    <lineage>
        <taxon>Bacteria</taxon>
        <taxon>Bacillati</taxon>
        <taxon>Bacillota</taxon>
        <taxon>Bacilli</taxon>
        <taxon>Lactobacillales</taxon>
        <taxon>Lactobacillaceae</taxon>
        <taxon>Fructobacillus</taxon>
    </lineage>
</organism>
<gene>
    <name evidence="11" type="ORF">R54839_PPFHFPJH_00802</name>
</gene>
<dbReference type="Pfam" id="PF00425">
    <property type="entry name" value="Chorismate_bind"/>
    <property type="match status" value="1"/>
</dbReference>
<feature type="domain" description="Anthranilate synthase component I N-terminal" evidence="10">
    <location>
        <begin position="56"/>
        <end position="162"/>
    </location>
</feature>
<dbReference type="PANTHER" id="PTHR11236:SF48">
    <property type="entry name" value="ISOCHORISMATE SYNTHASE MENF"/>
    <property type="match status" value="1"/>
</dbReference>
<dbReference type="PRINTS" id="PR00095">
    <property type="entry name" value="ANTSNTHASEI"/>
</dbReference>
<dbReference type="Gene3D" id="3.60.120.10">
    <property type="entry name" value="Anthranilate synthase"/>
    <property type="match status" value="1"/>
</dbReference>
<dbReference type="PANTHER" id="PTHR11236">
    <property type="entry name" value="AMINOBENZOATE/ANTHRANILATE SYNTHASE"/>
    <property type="match status" value="1"/>
</dbReference>
<reference evidence="11 12" key="1">
    <citation type="submission" date="2023-10" db="EMBL/GenBank/DDBJ databases">
        <authorList>
            <person name="Botero Cardona J."/>
        </authorList>
    </citation>
    <scope>NUCLEOTIDE SEQUENCE [LARGE SCALE GENOMIC DNA]</scope>
    <source>
        <strain evidence="11 12">R-54839</strain>
    </source>
</reference>
<dbReference type="InterPro" id="IPR015890">
    <property type="entry name" value="Chorismate_C"/>
</dbReference>
<keyword evidence="4" id="KW-0479">Metal-binding</keyword>
<comment type="subunit">
    <text evidence="2">Heterotetramer consisting of two non-identical subunits: a beta subunit (TrpG) and a large alpha subunit (TrpE).</text>
</comment>
<comment type="cofactor">
    <cofactor evidence="1">
        <name>Mg(2+)</name>
        <dbReference type="ChEBI" id="CHEBI:18420"/>
    </cofactor>
</comment>
<evidence type="ECO:0000256" key="7">
    <source>
        <dbReference type="ARBA" id="ARBA00025634"/>
    </source>
</evidence>
<keyword evidence="11" id="KW-0808">Transferase</keyword>
<dbReference type="RefSeq" id="WP_187753752.1">
    <property type="nucleotide sequence ID" value="NZ_CAUZLR010000004.1"/>
</dbReference>